<comment type="caution">
    <text evidence="2">The sequence shown here is derived from an EMBL/GenBank/DDBJ whole genome shotgun (WGS) entry which is preliminary data.</text>
</comment>
<feature type="chain" id="PRO_5001910367" evidence="1">
    <location>
        <begin position="28"/>
        <end position="600"/>
    </location>
</feature>
<dbReference type="OrthoDB" id="9955at2"/>
<dbReference type="InterPro" id="IPR029058">
    <property type="entry name" value="AB_hydrolase_fold"/>
</dbReference>
<dbReference type="PATRIC" id="fig|1177154.3.peg.1830"/>
<dbReference type="GO" id="GO:0016042">
    <property type="term" value="P:lipid catabolic process"/>
    <property type="evidence" value="ECO:0007669"/>
    <property type="project" value="InterPro"/>
</dbReference>
<name>A0A095UQS0_9GAMM</name>
<dbReference type="Gene3D" id="3.40.50.1820">
    <property type="entry name" value="alpha/beta hydrolase"/>
    <property type="match status" value="1"/>
</dbReference>
<evidence type="ECO:0000256" key="1">
    <source>
        <dbReference type="SAM" id="SignalP"/>
    </source>
</evidence>
<dbReference type="RefSeq" id="WP_035232358.1">
    <property type="nucleotide sequence ID" value="NZ_ARXV01000006.1"/>
</dbReference>
<dbReference type="PANTHER" id="PTHR34853:SF1">
    <property type="entry name" value="LIPASE 5"/>
    <property type="match status" value="1"/>
</dbReference>
<dbReference type="GO" id="GO:0004806">
    <property type="term" value="F:triacylglycerol lipase activity"/>
    <property type="evidence" value="ECO:0007669"/>
    <property type="project" value="InterPro"/>
</dbReference>
<keyword evidence="3" id="KW-1185">Reference proteome</keyword>
<dbReference type="InterPro" id="IPR005152">
    <property type="entry name" value="Lipase_secreted"/>
</dbReference>
<gene>
    <name evidence="2" type="ORF">Y5S_01793</name>
</gene>
<reference evidence="2 3" key="1">
    <citation type="submission" date="2012-09" db="EMBL/GenBank/DDBJ databases">
        <title>Genome Sequence of alkane-degrading Bacterium Alcanivorax sp. 19-m-6.</title>
        <authorList>
            <person name="Lai Q."/>
            <person name="Shao Z."/>
        </authorList>
    </citation>
    <scope>NUCLEOTIDE SEQUENCE [LARGE SCALE GENOMIC DNA]</scope>
    <source>
        <strain evidence="2 3">19-m-6</strain>
    </source>
</reference>
<evidence type="ECO:0000313" key="2">
    <source>
        <dbReference type="EMBL" id="KGD64885.1"/>
    </source>
</evidence>
<keyword evidence="1" id="KW-0732">Signal</keyword>
<protein>
    <submittedName>
        <fullName evidence="2">Triacylglycerol lipase</fullName>
    </submittedName>
</protein>
<feature type="signal peptide" evidence="1">
    <location>
        <begin position="1"/>
        <end position="27"/>
    </location>
</feature>
<proteinExistence type="predicted"/>
<sequence>MRYNNSGLAAVAGLTTALLLPPLSSHAAMTGPSDMGFYDPPVIATGQPGELIWQRETSVDLGTGSPSVSAWNVLYHSTDAIGNPNQVTGTVLVPEAPWSGNGERPLISYAVGTHGLAQRCAPSLQMAQGTDYENANIRAALQAGYAVVITDNPGYTTGDTPSYMAGKAQAHAALDIIRASSQIADSGITPATRTAIWGYSQGGQTASWAGERWKDYAADINLVAVAAGGTPADFFDTAHYLNASTGSSFLLQTVIGLDAQYPTEIDLDNRANVQGKTEIAKVTADQCVFDTLFNYMNKDLAEYTVGNAPLDTLLAIPEVNATLAEQALGNKRIEVPLYQYHGTADEFIPLDQHLALKKQYCRKFGNVTFGVFPSEHIVTQFQAATPVLSWLQDRMDGKYTVGTCLTLKPKPTANPNPGGGNFVVSLDQWNLDASMELATLGQTVDLPETSTFSADTDMTAGTLNGNLDVPHFSTKLNIVLPLDVKLSVVPIAPTTGTASLDNHGQLGVHGTAYADIAVKSAGFGFLQIPFGCKTETPVAFPVDFDGPVSALGSGELTFTGTTSFPRMQGCGLFNSLFTTLMSGPGQQYSFNVAPPAPTTW</sequence>
<dbReference type="EMBL" id="ARXV01000006">
    <property type="protein sequence ID" value="KGD64885.1"/>
    <property type="molecule type" value="Genomic_DNA"/>
</dbReference>
<dbReference type="Gene3D" id="1.10.260.130">
    <property type="match status" value="1"/>
</dbReference>
<dbReference type="SUPFAM" id="SSF53474">
    <property type="entry name" value="alpha/beta-Hydrolases"/>
    <property type="match status" value="1"/>
</dbReference>
<organism evidence="2 3">
    <name type="scientific">Alcanivorax nanhaiticus</name>
    <dbReference type="NCBI Taxonomy" id="1177154"/>
    <lineage>
        <taxon>Bacteria</taxon>
        <taxon>Pseudomonadati</taxon>
        <taxon>Pseudomonadota</taxon>
        <taxon>Gammaproteobacteria</taxon>
        <taxon>Oceanospirillales</taxon>
        <taxon>Alcanivoracaceae</taxon>
        <taxon>Alcanivorax</taxon>
    </lineage>
</organism>
<dbReference type="Proteomes" id="UP000029444">
    <property type="component" value="Unassembled WGS sequence"/>
</dbReference>
<dbReference type="AlphaFoldDB" id="A0A095UQS0"/>
<dbReference type="STRING" id="1177154.Y5S_01793"/>
<accession>A0A095UQS0</accession>
<dbReference type="Pfam" id="PF03583">
    <property type="entry name" value="LIP"/>
    <property type="match status" value="1"/>
</dbReference>
<dbReference type="PANTHER" id="PTHR34853">
    <property type="match status" value="1"/>
</dbReference>
<dbReference type="eggNOG" id="COG1073">
    <property type="taxonomic scope" value="Bacteria"/>
</dbReference>
<evidence type="ECO:0000313" key="3">
    <source>
        <dbReference type="Proteomes" id="UP000029444"/>
    </source>
</evidence>